<evidence type="ECO:0000313" key="4">
    <source>
        <dbReference type="Proteomes" id="UP000254425"/>
    </source>
</evidence>
<dbReference type="KEGG" id="sarm:DVA86_34100"/>
<evidence type="ECO:0000313" key="3">
    <source>
        <dbReference type="EMBL" id="AXK37874.1"/>
    </source>
</evidence>
<reference evidence="3 4" key="1">
    <citation type="submission" date="2018-07" db="EMBL/GenBank/DDBJ databases">
        <title>Draft genome of the type strain Streptomyces armeniacus ATCC 15676.</title>
        <authorList>
            <person name="Labana P."/>
            <person name="Gosse J.T."/>
            <person name="Boddy C.N."/>
        </authorList>
    </citation>
    <scope>NUCLEOTIDE SEQUENCE [LARGE SCALE GENOMIC DNA]</scope>
    <source>
        <strain evidence="3 4">ATCC 15676</strain>
    </source>
</reference>
<accession>A0A345Y1V8</accession>
<name>A0A345Y1V8_9ACTN</name>
<dbReference type="Gene3D" id="3.40.710.10">
    <property type="entry name" value="DD-peptidase/beta-lactamase superfamily"/>
    <property type="match status" value="1"/>
</dbReference>
<sequence length="368" mass="39808">MLLTATTALAVVAGSAAAFAAPEEKKAERGGLHEQLDGITADSAVGALMEVRDEDGVWRGSSGVAELGTERAVPARGQFRVGSVTKTFVATVVLQLAGEGRLRLDDTVDSWLPGAVPDGDRITLRHLLNHTSGLYDFKKTLPMPPNPEFLDDRWRTWTATEQVERAVANPPTFEPPGSAYAYSNTGYLLLGQVIEKATGRSYGTEIERRIIQPLRLRGTYLPGTSPGIRGPHPHGYVPIQKDGGKPRLVDYTEMNPSLFGAGGEMISTAKDLNRFVAALLGGRLLPDRLLDAMKTPGVETKKYGLGLAWRDTSCGIRVYGNDGDALSYQSWSFTTEDQRRQVTVALTPDFRGDTDDAVDALLDEAFCG</sequence>
<proteinExistence type="predicted"/>
<dbReference type="GO" id="GO:0016787">
    <property type="term" value="F:hydrolase activity"/>
    <property type="evidence" value="ECO:0007669"/>
    <property type="project" value="UniProtKB-KW"/>
</dbReference>
<dbReference type="InterPro" id="IPR050491">
    <property type="entry name" value="AmpC-like"/>
</dbReference>
<dbReference type="InterPro" id="IPR001466">
    <property type="entry name" value="Beta-lactam-related"/>
</dbReference>
<organism evidence="3 4">
    <name type="scientific">Streptomyces armeniacus</name>
    <dbReference type="NCBI Taxonomy" id="83291"/>
    <lineage>
        <taxon>Bacteria</taxon>
        <taxon>Bacillati</taxon>
        <taxon>Actinomycetota</taxon>
        <taxon>Actinomycetes</taxon>
        <taxon>Kitasatosporales</taxon>
        <taxon>Streptomycetaceae</taxon>
        <taxon>Streptomyces</taxon>
    </lineage>
</organism>
<keyword evidence="3" id="KW-0378">Hydrolase</keyword>
<protein>
    <submittedName>
        <fullName evidence="3">Class A beta-lactamase-related serine hydrolase</fullName>
    </submittedName>
</protein>
<feature type="domain" description="Beta-lactamase-related" evidence="2">
    <location>
        <begin position="47"/>
        <end position="359"/>
    </location>
</feature>
<keyword evidence="4" id="KW-1185">Reference proteome</keyword>
<dbReference type="AlphaFoldDB" id="A0A345Y1V8"/>
<dbReference type="PANTHER" id="PTHR46825:SF7">
    <property type="entry name" value="D-ALANYL-D-ALANINE CARBOXYPEPTIDASE"/>
    <property type="match status" value="1"/>
</dbReference>
<gene>
    <name evidence="3" type="ORF">DVA86_34100</name>
</gene>
<evidence type="ECO:0000259" key="2">
    <source>
        <dbReference type="Pfam" id="PF00144"/>
    </source>
</evidence>
<dbReference type="Pfam" id="PF00144">
    <property type="entry name" value="Beta-lactamase"/>
    <property type="match status" value="1"/>
</dbReference>
<dbReference type="SUPFAM" id="SSF56601">
    <property type="entry name" value="beta-lactamase/transpeptidase-like"/>
    <property type="match status" value="1"/>
</dbReference>
<keyword evidence="1" id="KW-0732">Signal</keyword>
<dbReference type="EMBL" id="CP031320">
    <property type="protein sequence ID" value="AXK37874.1"/>
    <property type="molecule type" value="Genomic_DNA"/>
</dbReference>
<dbReference type="Proteomes" id="UP000254425">
    <property type="component" value="Chromosome"/>
</dbReference>
<dbReference type="PANTHER" id="PTHR46825">
    <property type="entry name" value="D-ALANYL-D-ALANINE-CARBOXYPEPTIDASE/ENDOPEPTIDASE AMPH"/>
    <property type="match status" value="1"/>
</dbReference>
<feature type="chain" id="PRO_5016732730" evidence="1">
    <location>
        <begin position="21"/>
        <end position="368"/>
    </location>
</feature>
<dbReference type="InterPro" id="IPR012338">
    <property type="entry name" value="Beta-lactam/transpept-like"/>
</dbReference>
<evidence type="ECO:0000256" key="1">
    <source>
        <dbReference type="SAM" id="SignalP"/>
    </source>
</evidence>
<feature type="signal peptide" evidence="1">
    <location>
        <begin position="1"/>
        <end position="20"/>
    </location>
</feature>